<dbReference type="PANTHER" id="PTHR39426">
    <property type="entry name" value="HOMOLOGY TO DEATH-ON-CURING PROTEIN OF PHAGE P1"/>
    <property type="match status" value="1"/>
</dbReference>
<dbReference type="InterPro" id="IPR003812">
    <property type="entry name" value="Fido"/>
</dbReference>
<dbReference type="RefSeq" id="WP_168060586.1">
    <property type="nucleotide sequence ID" value="NZ_VTOW01000002.1"/>
</dbReference>
<dbReference type="EMBL" id="VTOW01000002">
    <property type="protein sequence ID" value="NKE71707.1"/>
    <property type="molecule type" value="Genomic_DNA"/>
</dbReference>
<dbReference type="GO" id="GO:0016301">
    <property type="term" value="F:kinase activity"/>
    <property type="evidence" value="ECO:0007669"/>
    <property type="project" value="InterPro"/>
</dbReference>
<accession>A0A7X6DR36</accession>
<dbReference type="Pfam" id="PF02661">
    <property type="entry name" value="Fic"/>
    <property type="match status" value="1"/>
</dbReference>
<protein>
    <submittedName>
        <fullName evidence="2">Type II toxin-antitoxin system death-on-curing family toxin</fullName>
    </submittedName>
</protein>
<dbReference type="PIRSF" id="PIRSF018297">
    <property type="entry name" value="Doc"/>
    <property type="match status" value="1"/>
</dbReference>
<proteinExistence type="predicted"/>
<name>A0A7X6DR36_9BACT</name>
<evidence type="ECO:0000259" key="1">
    <source>
        <dbReference type="PROSITE" id="PS51459"/>
    </source>
</evidence>
<dbReference type="PROSITE" id="PS51459">
    <property type="entry name" value="FIDO"/>
    <property type="match status" value="1"/>
</dbReference>
<evidence type="ECO:0000313" key="3">
    <source>
        <dbReference type="Proteomes" id="UP000534783"/>
    </source>
</evidence>
<dbReference type="NCBIfam" id="TIGR01550">
    <property type="entry name" value="DOC_P1"/>
    <property type="match status" value="1"/>
</dbReference>
<dbReference type="InterPro" id="IPR053737">
    <property type="entry name" value="Type_II_TA_Toxin"/>
</dbReference>
<dbReference type="InterPro" id="IPR006440">
    <property type="entry name" value="Doc"/>
</dbReference>
<dbReference type="AlphaFoldDB" id="A0A7X6DR36"/>
<dbReference type="InterPro" id="IPR036597">
    <property type="entry name" value="Fido-like_dom_sf"/>
</dbReference>
<comment type="caution">
    <text evidence="2">The sequence shown here is derived from an EMBL/GenBank/DDBJ whole genome shotgun (WGS) entry which is preliminary data.</text>
</comment>
<dbReference type="Gene3D" id="1.20.120.1870">
    <property type="entry name" value="Fic/DOC protein, Fido domain"/>
    <property type="match status" value="1"/>
</dbReference>
<dbReference type="PANTHER" id="PTHR39426:SF1">
    <property type="entry name" value="HOMOLOGY TO DEATH-ON-CURING PROTEIN OF PHAGE P1"/>
    <property type="match status" value="1"/>
</dbReference>
<evidence type="ECO:0000313" key="2">
    <source>
        <dbReference type="EMBL" id="NKE71707.1"/>
    </source>
</evidence>
<dbReference type="SUPFAM" id="SSF140931">
    <property type="entry name" value="Fic-like"/>
    <property type="match status" value="1"/>
</dbReference>
<reference evidence="2 3" key="1">
    <citation type="journal article" date="2020" name="Nature">
        <title>Bacterial chemolithoautotrophy via manganese oxidation.</title>
        <authorList>
            <person name="Yu H."/>
            <person name="Leadbetter J.R."/>
        </authorList>
    </citation>
    <scope>NUCLEOTIDE SEQUENCE [LARGE SCALE GENOMIC DNA]</scope>
    <source>
        <strain evidence="2 3">Mn-1</strain>
    </source>
</reference>
<keyword evidence="3" id="KW-1185">Reference proteome</keyword>
<organism evidence="2 3">
    <name type="scientific">Candidatus Manganitrophus noduliformans</name>
    <dbReference type="NCBI Taxonomy" id="2606439"/>
    <lineage>
        <taxon>Bacteria</taxon>
        <taxon>Pseudomonadati</taxon>
        <taxon>Nitrospirota</taxon>
        <taxon>Nitrospiria</taxon>
        <taxon>Candidatus Troglogloeales</taxon>
        <taxon>Candidatus Manganitrophaceae</taxon>
        <taxon>Candidatus Manganitrophus</taxon>
    </lineage>
</organism>
<dbReference type="Proteomes" id="UP000534783">
    <property type="component" value="Unassembled WGS sequence"/>
</dbReference>
<gene>
    <name evidence="2" type="ORF">MNODULE_13250</name>
</gene>
<feature type="domain" description="Fido" evidence="1">
    <location>
        <begin position="6"/>
        <end position="124"/>
    </location>
</feature>
<sequence>MEPIFLTLEEVIEIHADQITHYGGTAGIRDMMLLQSAVAMPQAGFGDQYLHTDLFEMAAGYLFHIVQNHPFVDGNKRVGATAALVFLELNQVDLKITNTALVQLVLDVAQGRAGKAAVAEFFRKKPIRNED</sequence>